<evidence type="ECO:0000256" key="2">
    <source>
        <dbReference type="ARBA" id="ARBA00023015"/>
    </source>
</evidence>
<dbReference type="InterPro" id="IPR015300">
    <property type="entry name" value="DNA-bd_pseudobarrel_sf"/>
</dbReference>
<keyword evidence="4" id="KW-0804">Transcription</keyword>
<dbReference type="InterPro" id="IPR003340">
    <property type="entry name" value="B3_DNA-bd"/>
</dbReference>
<protein>
    <recommendedName>
        <fullName evidence="6">TF-B3 domain-containing protein</fullName>
    </recommendedName>
</protein>
<evidence type="ECO:0000256" key="5">
    <source>
        <dbReference type="ARBA" id="ARBA00023242"/>
    </source>
</evidence>
<evidence type="ECO:0000259" key="6">
    <source>
        <dbReference type="Pfam" id="PF02362"/>
    </source>
</evidence>
<organism evidence="7 8">
    <name type="scientific">Vigna unguiculata</name>
    <name type="common">Cowpea</name>
    <dbReference type="NCBI Taxonomy" id="3917"/>
    <lineage>
        <taxon>Eukaryota</taxon>
        <taxon>Viridiplantae</taxon>
        <taxon>Streptophyta</taxon>
        <taxon>Embryophyta</taxon>
        <taxon>Tracheophyta</taxon>
        <taxon>Spermatophyta</taxon>
        <taxon>Magnoliopsida</taxon>
        <taxon>eudicotyledons</taxon>
        <taxon>Gunneridae</taxon>
        <taxon>Pentapetalae</taxon>
        <taxon>rosids</taxon>
        <taxon>fabids</taxon>
        <taxon>Fabales</taxon>
        <taxon>Fabaceae</taxon>
        <taxon>Papilionoideae</taxon>
        <taxon>50 kb inversion clade</taxon>
        <taxon>NPAAA clade</taxon>
        <taxon>indigoferoid/millettioid clade</taxon>
        <taxon>Phaseoleae</taxon>
        <taxon>Vigna</taxon>
    </lineage>
</organism>
<keyword evidence="5" id="KW-0539">Nucleus</keyword>
<keyword evidence="8" id="KW-1185">Reference proteome</keyword>
<dbReference type="GO" id="GO:0003677">
    <property type="term" value="F:DNA binding"/>
    <property type="evidence" value="ECO:0007669"/>
    <property type="project" value="UniProtKB-KW"/>
</dbReference>
<dbReference type="GO" id="GO:0005634">
    <property type="term" value="C:nucleus"/>
    <property type="evidence" value="ECO:0007669"/>
    <property type="project" value="UniProtKB-SubCell"/>
</dbReference>
<dbReference type="Proteomes" id="UP000501690">
    <property type="component" value="Linkage Group LG11"/>
</dbReference>
<gene>
    <name evidence="7" type="ORF">DEO72_LG11g1553</name>
</gene>
<evidence type="ECO:0000256" key="1">
    <source>
        <dbReference type="ARBA" id="ARBA00004123"/>
    </source>
</evidence>
<evidence type="ECO:0000313" key="7">
    <source>
        <dbReference type="EMBL" id="QCE14550.1"/>
    </source>
</evidence>
<sequence>MMIALSVAASYLSQSPDSSAVWMKGLNSDLRQYFANTQFSHIVLYGPKARVECKWLIRPRSVKIGSGWKRFREVHGLEEKDLILFEVDGEQASNDVNVLLNINYYYHPL</sequence>
<reference evidence="7 8" key="1">
    <citation type="submission" date="2019-04" db="EMBL/GenBank/DDBJ databases">
        <title>An improved genome assembly and genetic linkage map for asparagus bean, Vigna unguiculata ssp. sesquipedialis.</title>
        <authorList>
            <person name="Xia Q."/>
            <person name="Zhang R."/>
            <person name="Dong Y."/>
        </authorList>
    </citation>
    <scope>NUCLEOTIDE SEQUENCE [LARGE SCALE GENOMIC DNA]</scope>
    <source>
        <tissue evidence="7">Leaf</tissue>
    </source>
</reference>
<evidence type="ECO:0000256" key="4">
    <source>
        <dbReference type="ARBA" id="ARBA00023163"/>
    </source>
</evidence>
<accession>A0A4D6NL86</accession>
<proteinExistence type="predicted"/>
<dbReference type="EMBL" id="CP039355">
    <property type="protein sequence ID" value="QCE14550.1"/>
    <property type="molecule type" value="Genomic_DNA"/>
</dbReference>
<evidence type="ECO:0000313" key="8">
    <source>
        <dbReference type="Proteomes" id="UP000501690"/>
    </source>
</evidence>
<dbReference type="AlphaFoldDB" id="A0A4D6NL86"/>
<name>A0A4D6NL86_VIGUN</name>
<dbReference type="SUPFAM" id="SSF101936">
    <property type="entry name" value="DNA-binding pseudobarrel domain"/>
    <property type="match status" value="1"/>
</dbReference>
<feature type="domain" description="TF-B3" evidence="6">
    <location>
        <begin position="46"/>
        <end position="92"/>
    </location>
</feature>
<evidence type="ECO:0000256" key="3">
    <source>
        <dbReference type="ARBA" id="ARBA00023125"/>
    </source>
</evidence>
<dbReference type="Gene3D" id="2.40.330.10">
    <property type="entry name" value="DNA-binding pseudobarrel domain"/>
    <property type="match status" value="1"/>
</dbReference>
<keyword evidence="2" id="KW-0805">Transcription regulation</keyword>
<dbReference type="Pfam" id="PF02362">
    <property type="entry name" value="B3"/>
    <property type="match status" value="1"/>
</dbReference>
<comment type="subcellular location">
    <subcellularLocation>
        <location evidence="1">Nucleus</location>
    </subcellularLocation>
</comment>
<keyword evidence="3" id="KW-0238">DNA-binding</keyword>